<evidence type="ECO:0000256" key="2">
    <source>
        <dbReference type="ARBA" id="ARBA00004713"/>
    </source>
</evidence>
<dbReference type="Gene3D" id="3.40.50.11720">
    <property type="entry name" value="3-Deoxy-D-manno-octulosonic-acid transferase, N-terminal domain"/>
    <property type="match status" value="1"/>
</dbReference>
<evidence type="ECO:0000256" key="3">
    <source>
        <dbReference type="ARBA" id="ARBA00012621"/>
    </source>
</evidence>
<comment type="function">
    <text evidence="1 10">Involved in lipopolysaccharide (LPS) biosynthesis. Catalyzes the transfer of 3-deoxy-D-manno-octulosonate (Kdo) residue(s) from CMP-Kdo to lipid IV(A), the tetraacyldisaccharide-1,4'-bisphosphate precursor of lipid A.</text>
</comment>
<evidence type="ECO:0000256" key="8">
    <source>
        <dbReference type="PIRSR" id="PIRSR639901-1"/>
    </source>
</evidence>
<evidence type="ECO:0000256" key="10">
    <source>
        <dbReference type="RuleBase" id="RU365103"/>
    </source>
</evidence>
<evidence type="ECO:0000256" key="7">
    <source>
        <dbReference type="ARBA" id="ARBA00049183"/>
    </source>
</evidence>
<keyword evidence="14" id="KW-1185">Reference proteome</keyword>
<dbReference type="PANTHER" id="PTHR42755">
    <property type="entry name" value="3-DEOXY-MANNO-OCTULOSONATE CYTIDYLYLTRANSFERASE"/>
    <property type="match status" value="1"/>
</dbReference>
<dbReference type="GO" id="GO:0005886">
    <property type="term" value="C:plasma membrane"/>
    <property type="evidence" value="ECO:0007669"/>
    <property type="project" value="UniProtKB-SubCell"/>
</dbReference>
<comment type="pathway">
    <text evidence="2 10">Bacterial outer membrane biogenesis; LPS core biosynthesis.</text>
</comment>
<dbReference type="UniPathway" id="UPA00958"/>
<feature type="site" description="Transition state stabilizer" evidence="9">
    <location>
        <position position="212"/>
    </location>
</feature>
<dbReference type="GO" id="GO:0009245">
    <property type="term" value="P:lipid A biosynthetic process"/>
    <property type="evidence" value="ECO:0007669"/>
    <property type="project" value="TreeGrafter"/>
</dbReference>
<dbReference type="SUPFAM" id="SSF53756">
    <property type="entry name" value="UDP-Glycosyltransferase/glycogen phosphorylase"/>
    <property type="match status" value="1"/>
</dbReference>
<keyword evidence="10" id="KW-0448">Lipopolysaccharide biosynthesis</keyword>
<dbReference type="EMBL" id="FQUP01000001">
    <property type="protein sequence ID" value="SHE75536.1"/>
    <property type="molecule type" value="Genomic_DNA"/>
</dbReference>
<evidence type="ECO:0000256" key="5">
    <source>
        <dbReference type="ARBA" id="ARBA00022679"/>
    </source>
</evidence>
<dbReference type="InterPro" id="IPR007507">
    <property type="entry name" value="Glycos_transf_N"/>
</dbReference>
<sequence>MTDLVGGGARGLYRLAGYAALPLVPLLLAWRTRKGKEERARRDERYGRPSINRPAGPVVWIHVASVGETNAVMPLIARIAAEGLTVLLTSVTVTSARVAAQRLPRGAIHQYAPLDIQPFIDRFLDAWKPDLALFFESELWPTTMARLAARRIPEIRINARMTPRSFRRWQRLGGAMAPLFEGIELALAQSEGDAERLRALGLKQARSVGNLKFDVPAPGVEQSALDDFQRDTAGRAIFVAASTHEGEETVVATAHRTMRANRPDFLTVIVPRHPVRGPALAAGLVEAGFQVALRSRGEPVAAATDLYIADTLGELGLFYRAGQVAFIGGTLVPVGGHNPIEAALLDTAILHGPQVENAAEIFQALDRGTGRAPVTDAASLAAALNELYAEPGAIQSLAERGAAALAPFSGALEATLAALRPYLAPLVVAASLGQRDMVRMRRSRAGKTVAGKAGKSAGRKP</sequence>
<evidence type="ECO:0000256" key="6">
    <source>
        <dbReference type="ARBA" id="ARBA00031445"/>
    </source>
</evidence>
<dbReference type="Proteomes" id="UP000184485">
    <property type="component" value="Unassembled WGS sequence"/>
</dbReference>
<proteinExistence type="inferred from homology"/>
<name>A0A1M4W2V6_9HYPH</name>
<evidence type="ECO:0000256" key="9">
    <source>
        <dbReference type="PIRSR" id="PIRSR639901-2"/>
    </source>
</evidence>
<protein>
    <recommendedName>
        <fullName evidence="4 10">3-deoxy-D-manno-octulosonic acid transferase</fullName>
        <shortName evidence="10">Kdo transferase</shortName>
        <ecNumber evidence="3 10">2.4.99.12</ecNumber>
    </recommendedName>
    <alternativeName>
        <fullName evidence="6 10">Lipid IV(A) 3-deoxy-D-manno-octulosonic acid transferase</fullName>
    </alternativeName>
</protein>
<feature type="domain" description="3-deoxy-D-manno-octulosonic-acid transferase N-terminal" evidence="12">
    <location>
        <begin position="41"/>
        <end position="215"/>
    </location>
</feature>
<keyword evidence="5 10" id="KW-0808">Transferase</keyword>
<comment type="catalytic activity">
    <reaction evidence="7 10">
        <text>lipid IVA (E. coli) + CMP-3-deoxy-beta-D-manno-octulosonate = alpha-Kdo-(2-&gt;6)-lipid IVA (E. coli) + CMP + H(+)</text>
        <dbReference type="Rhea" id="RHEA:28066"/>
        <dbReference type="ChEBI" id="CHEBI:15378"/>
        <dbReference type="ChEBI" id="CHEBI:58603"/>
        <dbReference type="ChEBI" id="CHEBI:60364"/>
        <dbReference type="ChEBI" id="CHEBI:60377"/>
        <dbReference type="ChEBI" id="CHEBI:85987"/>
        <dbReference type="EC" id="2.4.99.12"/>
    </reaction>
</comment>
<dbReference type="GO" id="GO:0009244">
    <property type="term" value="P:lipopolysaccharide core region biosynthetic process"/>
    <property type="evidence" value="ECO:0007669"/>
    <property type="project" value="UniProtKB-UniRule"/>
</dbReference>
<gene>
    <name evidence="13" type="ORF">SAMN02745157_0863</name>
</gene>
<dbReference type="AlphaFoldDB" id="A0A1M4W2V6"/>
<organism evidence="13 14">
    <name type="scientific">Kaistia soli DSM 19436</name>
    <dbReference type="NCBI Taxonomy" id="1122133"/>
    <lineage>
        <taxon>Bacteria</taxon>
        <taxon>Pseudomonadati</taxon>
        <taxon>Pseudomonadota</taxon>
        <taxon>Alphaproteobacteria</taxon>
        <taxon>Hyphomicrobiales</taxon>
        <taxon>Kaistiaceae</taxon>
        <taxon>Kaistia</taxon>
    </lineage>
</organism>
<reference evidence="13 14" key="1">
    <citation type="submission" date="2016-11" db="EMBL/GenBank/DDBJ databases">
        <authorList>
            <person name="Jaros S."/>
            <person name="Januszkiewicz K."/>
            <person name="Wedrychowicz H."/>
        </authorList>
    </citation>
    <scope>NUCLEOTIDE SEQUENCE [LARGE SCALE GENOMIC DNA]</scope>
    <source>
        <strain evidence="13 14">DSM 19436</strain>
    </source>
</reference>
<keyword evidence="10" id="KW-0472">Membrane</keyword>
<evidence type="ECO:0000256" key="1">
    <source>
        <dbReference type="ARBA" id="ARBA00003394"/>
    </source>
</evidence>
<comment type="subcellular location">
    <subcellularLocation>
        <location evidence="10">Cell membrane</location>
    </subcellularLocation>
</comment>
<dbReference type="InterPro" id="IPR039901">
    <property type="entry name" value="Kdotransferase"/>
</dbReference>
<dbReference type="GO" id="GO:0043842">
    <property type="term" value="F:Kdo transferase activity"/>
    <property type="evidence" value="ECO:0007669"/>
    <property type="project" value="UniProtKB-EC"/>
</dbReference>
<evidence type="ECO:0000313" key="13">
    <source>
        <dbReference type="EMBL" id="SHE75536.1"/>
    </source>
</evidence>
<dbReference type="EC" id="2.4.99.12" evidence="3 10"/>
<dbReference type="STRING" id="1122133.SAMN02745157_0863"/>
<dbReference type="PANTHER" id="PTHR42755:SF1">
    <property type="entry name" value="3-DEOXY-D-MANNO-OCTULOSONIC ACID TRANSFERASE, MITOCHONDRIAL-RELATED"/>
    <property type="match status" value="1"/>
</dbReference>
<accession>A0A1M4W2V6</accession>
<dbReference type="Pfam" id="PF04413">
    <property type="entry name" value="Glycos_transf_N"/>
    <property type="match status" value="1"/>
</dbReference>
<evidence type="ECO:0000313" key="14">
    <source>
        <dbReference type="Proteomes" id="UP000184485"/>
    </source>
</evidence>
<feature type="site" description="Transition state stabilizer" evidence="9">
    <location>
        <position position="136"/>
    </location>
</feature>
<dbReference type="Gene3D" id="3.40.50.2000">
    <property type="entry name" value="Glycogen Phosphorylase B"/>
    <property type="match status" value="1"/>
</dbReference>
<keyword evidence="10" id="KW-1003">Cell membrane</keyword>
<dbReference type="OrthoDB" id="9789797at2"/>
<feature type="active site" description="Proton acceptor" evidence="8">
    <location>
        <position position="68"/>
    </location>
</feature>
<dbReference type="InterPro" id="IPR038107">
    <property type="entry name" value="Glycos_transf_N_sf"/>
</dbReference>
<comment type="similarity">
    <text evidence="10">Belongs to the glycosyltransferase group 1 family.</text>
</comment>
<dbReference type="RefSeq" id="WP_073051518.1">
    <property type="nucleotide sequence ID" value="NZ_FQUP01000001.1"/>
</dbReference>
<evidence type="ECO:0000259" key="12">
    <source>
        <dbReference type="Pfam" id="PF04413"/>
    </source>
</evidence>
<feature type="region of interest" description="Disordered" evidence="11">
    <location>
        <begin position="441"/>
        <end position="461"/>
    </location>
</feature>
<evidence type="ECO:0000256" key="4">
    <source>
        <dbReference type="ARBA" id="ARBA00019077"/>
    </source>
</evidence>
<evidence type="ECO:0000256" key="11">
    <source>
        <dbReference type="SAM" id="MobiDB-lite"/>
    </source>
</evidence>